<dbReference type="GO" id="GO:0006282">
    <property type="term" value="P:regulation of DNA repair"/>
    <property type="evidence" value="ECO:0007669"/>
    <property type="project" value="UniProtKB-UniRule"/>
</dbReference>
<reference evidence="8" key="1">
    <citation type="submission" date="2024-04" db="EMBL/GenBank/DDBJ databases">
        <authorList>
            <person name="Roder T."/>
            <person name="Oberhansli S."/>
            <person name="Kreuzer M."/>
        </authorList>
    </citation>
    <scope>NUCLEOTIDE SEQUENCE</scope>
    <source>
        <strain evidence="8">LWS13-1.2</strain>
    </source>
</reference>
<evidence type="ECO:0000256" key="3">
    <source>
        <dbReference type="ARBA" id="ARBA00018111"/>
    </source>
</evidence>
<evidence type="ECO:0000256" key="4">
    <source>
        <dbReference type="ARBA" id="ARBA00022490"/>
    </source>
</evidence>
<feature type="compositionally biased region" description="Acidic residues" evidence="6">
    <location>
        <begin position="7"/>
        <end position="17"/>
    </location>
</feature>
<evidence type="ECO:0000256" key="5">
    <source>
        <dbReference type="HAMAP-Rule" id="MF_01114"/>
    </source>
</evidence>
<organism evidence="8">
    <name type="scientific">Microbacterium sp. LWS13-1.2</name>
    <dbReference type="NCBI Taxonomy" id="3135264"/>
    <lineage>
        <taxon>Bacteria</taxon>
        <taxon>Bacillati</taxon>
        <taxon>Actinomycetota</taxon>
        <taxon>Actinomycetes</taxon>
        <taxon>Micrococcales</taxon>
        <taxon>Microbacteriaceae</taxon>
        <taxon>Microbacterium</taxon>
    </lineage>
</organism>
<feature type="domain" description="RecX second three-helical" evidence="7">
    <location>
        <begin position="174"/>
        <end position="215"/>
    </location>
</feature>
<gene>
    <name evidence="5" type="primary">recX</name>
    <name evidence="8" type="ORF">MRBLWS13_000017</name>
</gene>
<protein>
    <recommendedName>
        <fullName evidence="3 5">Regulatory protein RecX</fullName>
    </recommendedName>
</protein>
<dbReference type="InterPro" id="IPR036388">
    <property type="entry name" value="WH-like_DNA-bd_sf"/>
</dbReference>
<comment type="function">
    <text evidence="5">Modulates RecA activity.</text>
</comment>
<comment type="similarity">
    <text evidence="2 5">Belongs to the RecX family.</text>
</comment>
<name>A0AAU6S6B0_9MICO</name>
<dbReference type="HAMAP" id="MF_01114">
    <property type="entry name" value="RecX"/>
    <property type="match status" value="1"/>
</dbReference>
<dbReference type="GO" id="GO:0005737">
    <property type="term" value="C:cytoplasm"/>
    <property type="evidence" value="ECO:0007669"/>
    <property type="project" value="UniProtKB-SubCell"/>
</dbReference>
<dbReference type="Pfam" id="PF02631">
    <property type="entry name" value="RecX_HTH2"/>
    <property type="match status" value="1"/>
</dbReference>
<evidence type="ECO:0000256" key="1">
    <source>
        <dbReference type="ARBA" id="ARBA00004496"/>
    </source>
</evidence>
<evidence type="ECO:0000256" key="2">
    <source>
        <dbReference type="ARBA" id="ARBA00009695"/>
    </source>
</evidence>
<dbReference type="PANTHER" id="PTHR33602:SF1">
    <property type="entry name" value="REGULATORY PROTEIN RECX FAMILY PROTEIN"/>
    <property type="match status" value="1"/>
</dbReference>
<dbReference type="InterPro" id="IPR003783">
    <property type="entry name" value="Regulatory_RecX"/>
</dbReference>
<accession>A0AAU6S6B0</accession>
<evidence type="ECO:0000313" key="8">
    <source>
        <dbReference type="EMBL" id="WZO32430.1"/>
    </source>
</evidence>
<dbReference type="AlphaFoldDB" id="A0AAU6S6B0"/>
<dbReference type="Gene3D" id="1.10.10.10">
    <property type="entry name" value="Winged helix-like DNA-binding domain superfamily/Winged helix DNA-binding domain"/>
    <property type="match status" value="1"/>
</dbReference>
<dbReference type="RefSeq" id="WP_349427064.1">
    <property type="nucleotide sequence ID" value="NZ_CP151632.1"/>
</dbReference>
<evidence type="ECO:0000256" key="6">
    <source>
        <dbReference type="SAM" id="MobiDB-lite"/>
    </source>
</evidence>
<feature type="region of interest" description="Disordered" evidence="6">
    <location>
        <begin position="1"/>
        <end position="124"/>
    </location>
</feature>
<proteinExistence type="inferred from homology"/>
<comment type="subcellular location">
    <subcellularLocation>
        <location evidence="1 5">Cytoplasm</location>
    </subcellularLocation>
</comment>
<evidence type="ECO:0000259" key="7">
    <source>
        <dbReference type="Pfam" id="PF02631"/>
    </source>
</evidence>
<dbReference type="InterPro" id="IPR053924">
    <property type="entry name" value="RecX_HTH_2nd"/>
</dbReference>
<keyword evidence="4 5" id="KW-0963">Cytoplasm</keyword>
<sequence length="286" mass="30370">MVRFVDSGDESDIETDDGLAPVTPLFGGGGARAFPKTAAEVQQALEDRLHTPVDDSPFPGAAAAVRSDPTSGNDQERAEPRDAPPTAGEDAPPIDLAAERAGRKRSRGHSRSREPLDGDADADAAATAERGLVKKLRGRQLSVSEAKTYLGQHDLDGDAVGAILDAFLERGYLDDARLAEQVVHAGVDRKGQGRQVIAQSLAKRGVPRDVADAALAELPDDDAERALEFARAKAGSLRGLERDIALRRLAGQLARRGYGGSLALNAARTALEETTRPAGRVRFEER</sequence>
<dbReference type="EMBL" id="CP151632">
    <property type="protein sequence ID" value="WZO32430.1"/>
    <property type="molecule type" value="Genomic_DNA"/>
</dbReference>
<dbReference type="PANTHER" id="PTHR33602">
    <property type="entry name" value="REGULATORY PROTEIN RECX FAMILY PROTEIN"/>
    <property type="match status" value="1"/>
</dbReference>